<dbReference type="GO" id="GO:0004222">
    <property type="term" value="F:metalloendopeptidase activity"/>
    <property type="evidence" value="ECO:0007669"/>
    <property type="project" value="InterPro"/>
</dbReference>
<evidence type="ECO:0000256" key="2">
    <source>
        <dbReference type="ARBA" id="ARBA00022723"/>
    </source>
</evidence>
<dbReference type="GO" id="GO:0005743">
    <property type="term" value="C:mitochondrial inner membrane"/>
    <property type="evidence" value="ECO:0007669"/>
    <property type="project" value="TreeGrafter"/>
</dbReference>
<accession>A0A9P7QGA7</accession>
<dbReference type="AlphaFoldDB" id="A0A9P7QGA7"/>
<gene>
    <name evidence="9" type="ORF">E4U09_002070</name>
</gene>
<proteinExistence type="inferred from homology"/>
<dbReference type="Proteomes" id="UP000707071">
    <property type="component" value="Unassembled WGS sequence"/>
</dbReference>
<evidence type="ECO:0000256" key="5">
    <source>
        <dbReference type="ARBA" id="ARBA00023049"/>
    </source>
</evidence>
<evidence type="ECO:0000259" key="8">
    <source>
        <dbReference type="Pfam" id="PF01435"/>
    </source>
</evidence>
<dbReference type="GO" id="GO:0006515">
    <property type="term" value="P:protein quality control for misfolded or incompletely synthesized proteins"/>
    <property type="evidence" value="ECO:0007669"/>
    <property type="project" value="TreeGrafter"/>
</dbReference>
<name>A0A9P7QGA7_9HYPO</name>
<dbReference type="Pfam" id="PF01435">
    <property type="entry name" value="Peptidase_M48"/>
    <property type="match status" value="1"/>
</dbReference>
<feature type="compositionally biased region" description="Low complexity" evidence="7">
    <location>
        <begin position="43"/>
        <end position="55"/>
    </location>
</feature>
<evidence type="ECO:0000313" key="10">
    <source>
        <dbReference type="Proteomes" id="UP000707071"/>
    </source>
</evidence>
<dbReference type="InterPro" id="IPR051156">
    <property type="entry name" value="Mito/Outer_Membr_Metalloprot"/>
</dbReference>
<evidence type="ECO:0000256" key="1">
    <source>
        <dbReference type="ARBA" id="ARBA00022670"/>
    </source>
</evidence>
<dbReference type="PANTHER" id="PTHR22726">
    <property type="entry name" value="METALLOENDOPEPTIDASE OMA1"/>
    <property type="match status" value="1"/>
</dbReference>
<dbReference type="GO" id="GO:0034982">
    <property type="term" value="P:mitochondrial protein processing"/>
    <property type="evidence" value="ECO:0007669"/>
    <property type="project" value="TreeGrafter"/>
</dbReference>
<keyword evidence="4 6" id="KW-0862">Zinc</keyword>
<keyword evidence="1 6" id="KW-0645">Protease</keyword>
<keyword evidence="2" id="KW-0479">Metal-binding</keyword>
<dbReference type="CDD" id="cd07331">
    <property type="entry name" value="M48C_Oma1_like"/>
    <property type="match status" value="1"/>
</dbReference>
<keyword evidence="10" id="KW-1185">Reference proteome</keyword>
<reference evidence="9 10" key="1">
    <citation type="journal article" date="2020" name="bioRxiv">
        <title>Whole genome comparisons of ergot fungi reveals the divergence and evolution of species within the genus Claviceps are the result of varying mechanisms driving genome evolution and host range expansion.</title>
        <authorList>
            <person name="Wyka S.A."/>
            <person name="Mondo S.J."/>
            <person name="Liu M."/>
            <person name="Dettman J."/>
            <person name="Nalam V."/>
            <person name="Broders K.D."/>
        </authorList>
    </citation>
    <scope>NUCLEOTIDE SEQUENCE [LARGE SCALE GENOMIC DNA]</scope>
    <source>
        <strain evidence="9 10">Clav52</strain>
    </source>
</reference>
<evidence type="ECO:0000256" key="7">
    <source>
        <dbReference type="SAM" id="MobiDB-lite"/>
    </source>
</evidence>
<keyword evidence="5 6" id="KW-0482">Metalloprotease</keyword>
<dbReference type="GO" id="GO:0046872">
    <property type="term" value="F:metal ion binding"/>
    <property type="evidence" value="ECO:0007669"/>
    <property type="project" value="UniProtKB-KW"/>
</dbReference>
<comment type="cofactor">
    <cofactor evidence="6">
        <name>Zn(2+)</name>
        <dbReference type="ChEBI" id="CHEBI:29105"/>
    </cofactor>
    <text evidence="6">Binds 1 zinc ion per subunit.</text>
</comment>
<comment type="caution">
    <text evidence="9">The sequence shown here is derived from an EMBL/GenBank/DDBJ whole genome shotgun (WGS) entry which is preliminary data.</text>
</comment>
<comment type="similarity">
    <text evidence="6">Belongs to the peptidase M48 family.</text>
</comment>
<dbReference type="Gene3D" id="3.30.2010.10">
    <property type="entry name" value="Metalloproteases ('zincins'), catalytic domain"/>
    <property type="match status" value="1"/>
</dbReference>
<keyword evidence="3 6" id="KW-0378">Hydrolase</keyword>
<sequence length="372" mass="41320">MLSPRSARPFVPRLRNLCERIPICACAARRQARPLGYQARVLTSSSSQRSSTRHSPQQNSFDATAHKSAPAERSLTSRTVMVVACLGAVLFYFSTSQRVPVTGRRRFSFLSDGFVEYMYANIGDDVVQMVHDEGGHFLPDWDPRTTLVKRVMRKLIPVSGLPDLNWEISVVANNSIVNAFVYPGGKVVVYSGLISMCGSEDALAAVLGHEIAHTTASHAAERMSAAWLVNFTAGSLSYLLAGPYAATAFALWRYFSDFDLAAFLCYLPMGRKQEVEADYVGLMMMAEACYNPRLAVGFWQRAEAMQRAYGVECPEFLSTHPSHADRVAKMQEWMPLATQKRAESDCKGTAAFADRFRIAMRTMRPLSEVGRL</sequence>
<evidence type="ECO:0000256" key="3">
    <source>
        <dbReference type="ARBA" id="ARBA00022801"/>
    </source>
</evidence>
<feature type="domain" description="Peptidase M48" evidence="8">
    <location>
        <begin position="146"/>
        <end position="333"/>
    </location>
</feature>
<organism evidence="9 10">
    <name type="scientific">Claviceps aff. purpurea</name>
    <dbReference type="NCBI Taxonomy" id="1967640"/>
    <lineage>
        <taxon>Eukaryota</taxon>
        <taxon>Fungi</taxon>
        <taxon>Dikarya</taxon>
        <taxon>Ascomycota</taxon>
        <taxon>Pezizomycotina</taxon>
        <taxon>Sordariomycetes</taxon>
        <taxon>Hypocreomycetidae</taxon>
        <taxon>Hypocreales</taxon>
        <taxon>Clavicipitaceae</taxon>
        <taxon>Claviceps</taxon>
    </lineage>
</organism>
<feature type="region of interest" description="Disordered" evidence="7">
    <location>
        <begin position="43"/>
        <end position="69"/>
    </location>
</feature>
<protein>
    <recommendedName>
        <fullName evidence="8">Peptidase M48 domain-containing protein</fullName>
    </recommendedName>
</protein>
<evidence type="ECO:0000256" key="4">
    <source>
        <dbReference type="ARBA" id="ARBA00022833"/>
    </source>
</evidence>
<dbReference type="EMBL" id="SRRH01000187">
    <property type="protein sequence ID" value="KAG6295680.1"/>
    <property type="molecule type" value="Genomic_DNA"/>
</dbReference>
<evidence type="ECO:0000313" key="9">
    <source>
        <dbReference type="EMBL" id="KAG6295680.1"/>
    </source>
</evidence>
<evidence type="ECO:0000256" key="6">
    <source>
        <dbReference type="RuleBase" id="RU003983"/>
    </source>
</evidence>
<dbReference type="InterPro" id="IPR001915">
    <property type="entry name" value="Peptidase_M48"/>
</dbReference>
<dbReference type="PANTHER" id="PTHR22726:SF1">
    <property type="entry name" value="METALLOENDOPEPTIDASE OMA1, MITOCHONDRIAL"/>
    <property type="match status" value="1"/>
</dbReference>